<evidence type="ECO:0000313" key="7">
    <source>
        <dbReference type="EMBL" id="BDI16657.1"/>
    </source>
</evidence>
<protein>
    <recommendedName>
        <fullName evidence="5">Transport permease protein</fullName>
    </recommendedName>
</protein>
<dbReference type="InterPro" id="IPR047817">
    <property type="entry name" value="ABC2_TM_bact-type"/>
</dbReference>
<proteinExistence type="inferred from homology"/>
<evidence type="ECO:0000259" key="6">
    <source>
        <dbReference type="PROSITE" id="PS51012"/>
    </source>
</evidence>
<keyword evidence="3 5" id="KW-1133">Transmembrane helix</keyword>
<reference evidence="7" key="1">
    <citation type="submission" date="2022-04" db="EMBL/GenBank/DDBJ databases">
        <title>Complete genome sequence of a cyanobacterium, Nostoc sp. SO-36, isolated in Antarctica.</title>
        <authorList>
            <person name="Kanesaki Y."/>
            <person name="Effendi D."/>
            <person name="Sakamoto T."/>
            <person name="Ohtani S."/>
            <person name="Awai K."/>
        </authorList>
    </citation>
    <scope>NUCLEOTIDE SEQUENCE</scope>
    <source>
        <strain evidence="7">SO-36</strain>
    </source>
</reference>
<dbReference type="InterPro" id="IPR013525">
    <property type="entry name" value="ABC2_TM"/>
</dbReference>
<evidence type="ECO:0000256" key="1">
    <source>
        <dbReference type="ARBA" id="ARBA00004141"/>
    </source>
</evidence>
<name>A0ABM7Z134_NOSCO</name>
<keyword evidence="8" id="KW-1185">Reference proteome</keyword>
<dbReference type="PRINTS" id="PR00164">
    <property type="entry name" value="ABC2TRNSPORT"/>
</dbReference>
<keyword evidence="5" id="KW-0813">Transport</keyword>
<evidence type="ECO:0000256" key="5">
    <source>
        <dbReference type="RuleBase" id="RU361157"/>
    </source>
</evidence>
<feature type="transmembrane region" description="Helical" evidence="5">
    <location>
        <begin position="184"/>
        <end position="208"/>
    </location>
</feature>
<dbReference type="PANTHER" id="PTHR43077:SF10">
    <property type="entry name" value="TRANSPORT PERMEASE PROTEIN"/>
    <property type="match status" value="1"/>
</dbReference>
<dbReference type="Proteomes" id="UP001055453">
    <property type="component" value="Chromosome"/>
</dbReference>
<dbReference type="PANTHER" id="PTHR43077">
    <property type="entry name" value="TRANSPORT PERMEASE YVFS-RELATED"/>
    <property type="match status" value="1"/>
</dbReference>
<feature type="domain" description="ABC transmembrane type-2" evidence="6">
    <location>
        <begin position="67"/>
        <end position="309"/>
    </location>
</feature>
<gene>
    <name evidence="7" type="primary">ycf38</name>
    <name evidence="7" type="ORF">ANSO36C_24590</name>
</gene>
<comment type="subcellular location">
    <subcellularLocation>
        <location evidence="5">Cell membrane</location>
        <topology evidence="5">Multi-pass membrane protein</topology>
    </subcellularLocation>
    <subcellularLocation>
        <location evidence="1">Membrane</location>
        <topology evidence="1">Multi-pass membrane protein</topology>
    </subcellularLocation>
</comment>
<feature type="transmembrane region" description="Helical" evidence="5">
    <location>
        <begin position="107"/>
        <end position="127"/>
    </location>
</feature>
<evidence type="ECO:0000256" key="2">
    <source>
        <dbReference type="ARBA" id="ARBA00022692"/>
    </source>
</evidence>
<comment type="similarity">
    <text evidence="5">Belongs to the ABC-2 integral membrane protein family.</text>
</comment>
<keyword evidence="5" id="KW-1003">Cell membrane</keyword>
<organism evidence="7 8">
    <name type="scientific">Nostoc cf. commune SO-36</name>
    <dbReference type="NCBI Taxonomy" id="449208"/>
    <lineage>
        <taxon>Bacteria</taxon>
        <taxon>Bacillati</taxon>
        <taxon>Cyanobacteriota</taxon>
        <taxon>Cyanophyceae</taxon>
        <taxon>Nostocales</taxon>
        <taxon>Nostocaceae</taxon>
        <taxon>Nostoc</taxon>
    </lineage>
</organism>
<dbReference type="Pfam" id="PF01061">
    <property type="entry name" value="ABC2_membrane"/>
    <property type="match status" value="1"/>
</dbReference>
<dbReference type="PROSITE" id="PS51012">
    <property type="entry name" value="ABC_TM2"/>
    <property type="match status" value="1"/>
</dbReference>
<evidence type="ECO:0000256" key="3">
    <source>
        <dbReference type="ARBA" id="ARBA00022989"/>
    </source>
</evidence>
<feature type="transmembrane region" description="Helical" evidence="5">
    <location>
        <begin position="148"/>
        <end position="178"/>
    </location>
</feature>
<feature type="transmembrane region" description="Helical" evidence="5">
    <location>
        <begin position="282"/>
        <end position="302"/>
    </location>
</feature>
<dbReference type="InterPro" id="IPR000412">
    <property type="entry name" value="ABC_2_transport"/>
</dbReference>
<feature type="transmembrane region" description="Helical" evidence="5">
    <location>
        <begin position="66"/>
        <end position="87"/>
    </location>
</feature>
<dbReference type="EMBL" id="AP025732">
    <property type="protein sequence ID" value="BDI16657.1"/>
    <property type="molecule type" value="Genomic_DNA"/>
</dbReference>
<dbReference type="InterPro" id="IPR051328">
    <property type="entry name" value="T7SS_ABC-Transporter"/>
</dbReference>
<accession>A0ABM7Z134</accession>
<evidence type="ECO:0000313" key="8">
    <source>
        <dbReference type="Proteomes" id="UP001055453"/>
    </source>
</evidence>
<evidence type="ECO:0000256" key="4">
    <source>
        <dbReference type="ARBA" id="ARBA00023136"/>
    </source>
</evidence>
<keyword evidence="2 5" id="KW-0812">Transmembrane</keyword>
<sequence>MPNAQSKIQNPKSKIAMSVTPKSDINWQPLASPQADANPAPNFFGELVQETLALTRRLFIQLQRRPSTLVAGIIQPVMWLVLFGALFQNAPKGLFGSTTNYGQFLAAGVIVFTAFAGALNAGLPVMFDREFGFLNRLLVAPLASRFSIVFASAIFIISQSLLQAAVIVAAAAFIGAGLPDATGLFAIALIVFLLALGVTAISLGLAFALPGHIELIAVIFVTNLPLLFASTALAPLSFMPQWLQVVATLNPLSYAIEPIRYLYLHSSWELNSVVMQAPWGDVTFGGALLVLFGFAVVALLSIQPQLRRTLA</sequence>
<keyword evidence="4 5" id="KW-0472">Membrane</keyword>
<feature type="transmembrane region" description="Helical" evidence="5">
    <location>
        <begin position="215"/>
        <end position="238"/>
    </location>
</feature>